<dbReference type="RefSeq" id="WP_123088613.1">
    <property type="nucleotide sequence ID" value="NZ_RIBS01000006.1"/>
</dbReference>
<evidence type="ECO:0000256" key="2">
    <source>
        <dbReference type="ARBA" id="ARBA00023284"/>
    </source>
</evidence>
<feature type="signal peptide" evidence="5">
    <location>
        <begin position="1"/>
        <end position="23"/>
    </location>
</feature>
<name>A0A3M8SVK0_9GAMM</name>
<dbReference type="SUPFAM" id="SSF52833">
    <property type="entry name" value="Thioredoxin-like"/>
    <property type="match status" value="1"/>
</dbReference>
<feature type="chain" id="PRO_5018143752" description="Thiol:disulfide interchange protein" evidence="5">
    <location>
        <begin position="24"/>
        <end position="216"/>
    </location>
</feature>
<reference evidence="7 8" key="1">
    <citation type="submission" date="2018-11" db="EMBL/GenBank/DDBJ databases">
        <title>Lysobacter cryohumiis sp. nov., isolated from soil in the Tianshan Mountains, Xinjiang, China.</title>
        <authorList>
            <person name="Luo Y."/>
            <person name="Sheng H."/>
        </authorList>
    </citation>
    <scope>NUCLEOTIDE SEQUENCE [LARGE SCALE GENOMIC DNA]</scope>
    <source>
        <strain evidence="7 8">ZS60</strain>
    </source>
</reference>
<dbReference type="PROSITE" id="PS00194">
    <property type="entry name" value="THIOREDOXIN_1"/>
    <property type="match status" value="1"/>
</dbReference>
<protein>
    <recommendedName>
        <fullName evidence="3">Thiol:disulfide interchange protein</fullName>
    </recommendedName>
</protein>
<dbReference type="Gene3D" id="3.40.30.10">
    <property type="entry name" value="Glutaredoxin"/>
    <property type="match status" value="1"/>
</dbReference>
<evidence type="ECO:0000256" key="4">
    <source>
        <dbReference type="PIRSR" id="PIRSR001488-1"/>
    </source>
</evidence>
<evidence type="ECO:0000256" key="1">
    <source>
        <dbReference type="ARBA" id="ARBA00022729"/>
    </source>
</evidence>
<dbReference type="InterPro" id="IPR012336">
    <property type="entry name" value="Thioredoxin-like_fold"/>
</dbReference>
<dbReference type="InterPro" id="IPR023205">
    <property type="entry name" value="DsbA/DsbL"/>
</dbReference>
<keyword evidence="1 5" id="KW-0732">Signal</keyword>
<feature type="domain" description="Thioredoxin" evidence="6">
    <location>
        <begin position="13"/>
        <end position="176"/>
    </location>
</feature>
<accession>A0A3M8SVK0</accession>
<gene>
    <name evidence="7" type="ORF">EER27_13315</name>
</gene>
<dbReference type="Pfam" id="PF13462">
    <property type="entry name" value="Thioredoxin_4"/>
    <property type="match status" value="1"/>
</dbReference>
<keyword evidence="3" id="KW-0574">Periplasm</keyword>
<evidence type="ECO:0000259" key="6">
    <source>
        <dbReference type="PROSITE" id="PS51352"/>
    </source>
</evidence>
<dbReference type="Proteomes" id="UP000267049">
    <property type="component" value="Unassembled WGS sequence"/>
</dbReference>
<keyword evidence="8" id="KW-1185">Reference proteome</keyword>
<organism evidence="7 8">
    <name type="scientific">Montanilutibacter psychrotolerans</name>
    <dbReference type="NCBI Taxonomy" id="1327343"/>
    <lineage>
        <taxon>Bacteria</taxon>
        <taxon>Pseudomonadati</taxon>
        <taxon>Pseudomonadota</taxon>
        <taxon>Gammaproteobacteria</taxon>
        <taxon>Lysobacterales</taxon>
        <taxon>Lysobacteraceae</taxon>
        <taxon>Montanilutibacter</taxon>
    </lineage>
</organism>
<evidence type="ECO:0000256" key="5">
    <source>
        <dbReference type="SAM" id="SignalP"/>
    </source>
</evidence>
<evidence type="ECO:0000256" key="3">
    <source>
        <dbReference type="PIRNR" id="PIRNR001488"/>
    </source>
</evidence>
<dbReference type="EMBL" id="RIBS01000006">
    <property type="protein sequence ID" value="RNF82880.1"/>
    <property type="molecule type" value="Genomic_DNA"/>
</dbReference>
<keyword evidence="2" id="KW-0676">Redox-active center</keyword>
<evidence type="ECO:0000313" key="8">
    <source>
        <dbReference type="Proteomes" id="UP000267049"/>
    </source>
</evidence>
<dbReference type="GO" id="GO:0015036">
    <property type="term" value="F:disulfide oxidoreductase activity"/>
    <property type="evidence" value="ECO:0007669"/>
    <property type="project" value="UniProtKB-ARBA"/>
</dbReference>
<evidence type="ECO:0000313" key="7">
    <source>
        <dbReference type="EMBL" id="RNF82880.1"/>
    </source>
</evidence>
<comment type="subcellular location">
    <subcellularLocation>
        <location evidence="3">Periplasm</location>
    </subcellularLocation>
</comment>
<comment type="similarity">
    <text evidence="3">Belongs to the thioredoxin family.</text>
</comment>
<proteinExistence type="inferred from homology"/>
<dbReference type="CDD" id="cd03019">
    <property type="entry name" value="DsbA_DsbA"/>
    <property type="match status" value="1"/>
</dbReference>
<dbReference type="InterPro" id="IPR050824">
    <property type="entry name" value="Thiol_disulfide_DsbA"/>
</dbReference>
<dbReference type="PANTHER" id="PTHR35891:SF2">
    <property type="entry name" value="THIOL:DISULFIDE INTERCHANGE PROTEIN DSBA"/>
    <property type="match status" value="1"/>
</dbReference>
<sequence>MKSRLLPLFAVLLSALLPLAAFAAAPAGPPPVEGVDYVVIEGGTPYAPVRGKVEVVEVFGYTCPHCAHFEPLISAWKARQPASVNVVAVAAPFGGYWTPYAKAFFAAQHHRVLARSHVAMFAALHDQRSLPIQNASTEQIAGFYAAYGVPAKRFAATMESPATAAALQRARDFITASGVEGTPTLIVNGKYRVIGKGPEDTLRIADHLVARERAAR</sequence>
<dbReference type="PIRSF" id="PIRSF001488">
    <property type="entry name" value="Tdi_protein"/>
    <property type="match status" value="1"/>
</dbReference>
<dbReference type="GO" id="GO:0042597">
    <property type="term" value="C:periplasmic space"/>
    <property type="evidence" value="ECO:0007669"/>
    <property type="project" value="UniProtKB-SubCell"/>
</dbReference>
<dbReference type="InterPro" id="IPR017937">
    <property type="entry name" value="Thioredoxin_CS"/>
</dbReference>
<dbReference type="InterPro" id="IPR013766">
    <property type="entry name" value="Thioredoxin_domain"/>
</dbReference>
<comment type="caution">
    <text evidence="7">The sequence shown here is derived from an EMBL/GenBank/DDBJ whole genome shotgun (WGS) entry which is preliminary data.</text>
</comment>
<dbReference type="OrthoDB" id="9784896at2"/>
<keyword evidence="3" id="KW-1015">Disulfide bond</keyword>
<feature type="disulfide bond" description="Redox-active" evidence="4">
    <location>
        <begin position="63"/>
        <end position="66"/>
    </location>
</feature>
<dbReference type="InterPro" id="IPR036249">
    <property type="entry name" value="Thioredoxin-like_sf"/>
</dbReference>
<dbReference type="PROSITE" id="PS51352">
    <property type="entry name" value="THIOREDOXIN_2"/>
    <property type="match status" value="1"/>
</dbReference>
<dbReference type="PANTHER" id="PTHR35891">
    <property type="entry name" value="THIOL:DISULFIDE INTERCHANGE PROTEIN DSBA"/>
    <property type="match status" value="1"/>
</dbReference>
<dbReference type="AlphaFoldDB" id="A0A3M8SVK0"/>